<evidence type="ECO:0000256" key="2">
    <source>
        <dbReference type="SAM" id="Phobius"/>
    </source>
</evidence>
<evidence type="ECO:0008006" key="5">
    <source>
        <dbReference type="Google" id="ProtNLM"/>
    </source>
</evidence>
<organism evidence="3 4">
    <name type="scientific">Lepraria neglecta</name>
    <dbReference type="NCBI Taxonomy" id="209136"/>
    <lineage>
        <taxon>Eukaryota</taxon>
        <taxon>Fungi</taxon>
        <taxon>Dikarya</taxon>
        <taxon>Ascomycota</taxon>
        <taxon>Pezizomycotina</taxon>
        <taxon>Lecanoromycetes</taxon>
        <taxon>OSLEUM clade</taxon>
        <taxon>Lecanoromycetidae</taxon>
        <taxon>Lecanorales</taxon>
        <taxon>Lecanorineae</taxon>
        <taxon>Stereocaulaceae</taxon>
        <taxon>Lepraria</taxon>
    </lineage>
</organism>
<feature type="transmembrane region" description="Helical" evidence="2">
    <location>
        <begin position="112"/>
        <end position="134"/>
    </location>
</feature>
<keyword evidence="2" id="KW-1133">Transmembrane helix</keyword>
<proteinExistence type="predicted"/>
<dbReference type="AlphaFoldDB" id="A0AAD9Z198"/>
<sequence length="368" mass="39314">MSMDFVGSPNFSDRSLPRHSANGRRSRAGSRASSLDHRLSIIAEDANAPPPIPAQTHNRPFSRRFLGEPPRYINGHRPPQYTLWDVTGPKGEKFQDLRDNAYVARRGGWKRICLIALIMIICIVALIVGLVVGLHKKSSSNSVPASASSTSSPSTGPFPAGSWTFTTFLDSESAACTSQNSSWECEPSVTYASSPTNSEATFNWIINSTGPSFTISSTNNPFAIDFDNATLSLIDGGSDNERYTFTTTVQKAVFPSFNVKCYYNTTQFTGDLYTKRAKSYPPSSGAAATSSAAVAAASNGPVGMAAGGHFANWNFAVDATQSVGGGQDVPACYNYNANNGQIGSLITTGYSVMPAADFCSCAYKNYDP</sequence>
<keyword evidence="2" id="KW-0472">Membrane</keyword>
<evidence type="ECO:0000313" key="4">
    <source>
        <dbReference type="Proteomes" id="UP001276659"/>
    </source>
</evidence>
<dbReference type="EMBL" id="JASNWA010000010">
    <property type="protein sequence ID" value="KAK3168497.1"/>
    <property type="molecule type" value="Genomic_DNA"/>
</dbReference>
<reference evidence="3" key="1">
    <citation type="submission" date="2022-11" db="EMBL/GenBank/DDBJ databases">
        <title>Chromosomal genome sequence assembly and mating type (MAT) locus characterization of the leprose asexual lichenized fungus Lepraria neglecta (Nyl.) Erichsen.</title>
        <authorList>
            <person name="Allen J.L."/>
            <person name="Pfeffer B."/>
        </authorList>
    </citation>
    <scope>NUCLEOTIDE SEQUENCE</scope>
    <source>
        <strain evidence="3">Allen 5258</strain>
    </source>
</reference>
<dbReference type="Proteomes" id="UP001276659">
    <property type="component" value="Unassembled WGS sequence"/>
</dbReference>
<keyword evidence="4" id="KW-1185">Reference proteome</keyword>
<protein>
    <recommendedName>
        <fullName evidence="5">Tat pathway signal sequence</fullName>
    </recommendedName>
</protein>
<feature type="region of interest" description="Disordered" evidence="1">
    <location>
        <begin position="1"/>
        <end position="34"/>
    </location>
</feature>
<gene>
    <name evidence="3" type="ORF">OEA41_004945</name>
</gene>
<name>A0AAD9Z198_9LECA</name>
<evidence type="ECO:0000313" key="3">
    <source>
        <dbReference type="EMBL" id="KAK3168497.1"/>
    </source>
</evidence>
<accession>A0AAD9Z198</accession>
<keyword evidence="2" id="KW-0812">Transmembrane</keyword>
<evidence type="ECO:0000256" key="1">
    <source>
        <dbReference type="SAM" id="MobiDB-lite"/>
    </source>
</evidence>
<comment type="caution">
    <text evidence="3">The sequence shown here is derived from an EMBL/GenBank/DDBJ whole genome shotgun (WGS) entry which is preliminary data.</text>
</comment>